<dbReference type="InterPro" id="IPR016161">
    <property type="entry name" value="Ald_DH/histidinol_DH"/>
</dbReference>
<evidence type="ECO:0000259" key="1">
    <source>
        <dbReference type="Pfam" id="PF00171"/>
    </source>
</evidence>
<dbReference type="EMBL" id="KN847522">
    <property type="protein sequence ID" value="KIV92596.1"/>
    <property type="molecule type" value="Genomic_DNA"/>
</dbReference>
<keyword evidence="3" id="KW-1185">Reference proteome</keyword>
<dbReference type="RefSeq" id="XP_016224170.1">
    <property type="nucleotide sequence ID" value="XM_016368382.1"/>
</dbReference>
<dbReference type="Gene3D" id="3.40.605.10">
    <property type="entry name" value="Aldehyde Dehydrogenase, Chain A, domain 1"/>
    <property type="match status" value="1"/>
</dbReference>
<dbReference type="InterPro" id="IPR016162">
    <property type="entry name" value="Ald_DH_N"/>
</dbReference>
<dbReference type="SUPFAM" id="SSF53720">
    <property type="entry name" value="ALDH-like"/>
    <property type="match status" value="1"/>
</dbReference>
<dbReference type="GO" id="GO:0016491">
    <property type="term" value="F:oxidoreductase activity"/>
    <property type="evidence" value="ECO:0007669"/>
    <property type="project" value="InterPro"/>
</dbReference>
<name>A0A0D1XWL8_EXOME</name>
<reference evidence="2 3" key="1">
    <citation type="submission" date="2015-01" db="EMBL/GenBank/DDBJ databases">
        <title>The Genome Sequence of Exophiala mesophila CBS40295.</title>
        <authorList>
            <consortium name="The Broad Institute Genomics Platform"/>
            <person name="Cuomo C."/>
            <person name="de Hoog S."/>
            <person name="Gorbushina A."/>
            <person name="Stielow B."/>
            <person name="Teixiera M."/>
            <person name="Abouelleil A."/>
            <person name="Chapman S.B."/>
            <person name="Priest M."/>
            <person name="Young S.K."/>
            <person name="Wortman J."/>
            <person name="Nusbaum C."/>
            <person name="Birren B."/>
        </authorList>
    </citation>
    <scope>NUCLEOTIDE SEQUENCE [LARGE SCALE GENOMIC DNA]</scope>
    <source>
        <strain evidence="2 3">CBS 40295</strain>
    </source>
</reference>
<dbReference type="GeneID" id="27321715"/>
<protein>
    <recommendedName>
        <fullName evidence="1">Aldehyde dehydrogenase domain-containing protein</fullName>
    </recommendedName>
</protein>
<feature type="domain" description="Aldehyde dehydrogenase" evidence="1">
    <location>
        <begin position="20"/>
        <end position="63"/>
    </location>
</feature>
<sequence>MESSQIENRPLVSGRFKLSDSDRKFELFNPATMERVALVYEAGADDVNITVKSAVQAFDSWSTPLSVQMGGL</sequence>
<accession>A0A0D1XWL8</accession>
<evidence type="ECO:0000313" key="3">
    <source>
        <dbReference type="Proteomes" id="UP000054302"/>
    </source>
</evidence>
<organism evidence="2 3">
    <name type="scientific">Exophiala mesophila</name>
    <name type="common">Black yeast-like fungus</name>
    <dbReference type="NCBI Taxonomy" id="212818"/>
    <lineage>
        <taxon>Eukaryota</taxon>
        <taxon>Fungi</taxon>
        <taxon>Dikarya</taxon>
        <taxon>Ascomycota</taxon>
        <taxon>Pezizomycotina</taxon>
        <taxon>Eurotiomycetes</taxon>
        <taxon>Chaetothyriomycetidae</taxon>
        <taxon>Chaetothyriales</taxon>
        <taxon>Herpotrichiellaceae</taxon>
        <taxon>Exophiala</taxon>
    </lineage>
</organism>
<proteinExistence type="predicted"/>
<dbReference type="AlphaFoldDB" id="A0A0D1XWL8"/>
<gene>
    <name evidence="2" type="ORF">PV10_03870</name>
</gene>
<dbReference type="HOGENOM" id="CLU_2722236_0_0_1"/>
<dbReference type="Pfam" id="PF00171">
    <property type="entry name" value="Aldedh"/>
    <property type="match status" value="1"/>
</dbReference>
<dbReference type="InterPro" id="IPR015590">
    <property type="entry name" value="Aldehyde_DH_dom"/>
</dbReference>
<evidence type="ECO:0000313" key="2">
    <source>
        <dbReference type="EMBL" id="KIV92596.1"/>
    </source>
</evidence>
<dbReference type="Proteomes" id="UP000054302">
    <property type="component" value="Unassembled WGS sequence"/>
</dbReference>
<dbReference type="VEuPathDB" id="FungiDB:PV10_03870"/>